<comment type="caution">
    <text evidence="1">The sequence shown here is derived from an EMBL/GenBank/DDBJ whole genome shotgun (WGS) entry which is preliminary data.</text>
</comment>
<dbReference type="Proteomes" id="UP000292052">
    <property type="component" value="Unassembled WGS sequence"/>
</dbReference>
<name>A0A482VSG0_ASBVE</name>
<dbReference type="OrthoDB" id="10051670at2759"/>
<dbReference type="AlphaFoldDB" id="A0A482VSG0"/>
<proteinExistence type="predicted"/>
<accession>A0A482VSG0</accession>
<evidence type="ECO:0000313" key="2">
    <source>
        <dbReference type="Proteomes" id="UP000292052"/>
    </source>
</evidence>
<protein>
    <submittedName>
        <fullName evidence="1">Uncharacterized protein</fullName>
    </submittedName>
</protein>
<sequence length="77" mass="8892">MAGKGDGEGEGNVLKLENQIFIIKYVILFTNIIEWNSLPSTLRKNFDLNKEMKQFALANKRIIDDETIRYETKLVMA</sequence>
<gene>
    <name evidence="1" type="ORF">BDFB_009962</name>
</gene>
<dbReference type="EMBL" id="QDEB01067228">
    <property type="protein sequence ID" value="RZC35871.1"/>
    <property type="molecule type" value="Genomic_DNA"/>
</dbReference>
<organism evidence="1 2">
    <name type="scientific">Asbolus verrucosus</name>
    <name type="common">Desert ironclad beetle</name>
    <dbReference type="NCBI Taxonomy" id="1661398"/>
    <lineage>
        <taxon>Eukaryota</taxon>
        <taxon>Metazoa</taxon>
        <taxon>Ecdysozoa</taxon>
        <taxon>Arthropoda</taxon>
        <taxon>Hexapoda</taxon>
        <taxon>Insecta</taxon>
        <taxon>Pterygota</taxon>
        <taxon>Neoptera</taxon>
        <taxon>Endopterygota</taxon>
        <taxon>Coleoptera</taxon>
        <taxon>Polyphaga</taxon>
        <taxon>Cucujiformia</taxon>
        <taxon>Tenebrionidae</taxon>
        <taxon>Pimeliinae</taxon>
        <taxon>Asbolus</taxon>
    </lineage>
</organism>
<reference evidence="1 2" key="1">
    <citation type="submission" date="2017-03" db="EMBL/GenBank/DDBJ databases">
        <title>Genome of the blue death feigning beetle - Asbolus verrucosus.</title>
        <authorList>
            <person name="Rider S.D."/>
        </authorList>
    </citation>
    <scope>NUCLEOTIDE SEQUENCE [LARGE SCALE GENOMIC DNA]</scope>
    <source>
        <strain evidence="1">Butters</strain>
        <tissue evidence="1">Head and leg muscle</tissue>
    </source>
</reference>
<keyword evidence="2" id="KW-1185">Reference proteome</keyword>
<evidence type="ECO:0000313" key="1">
    <source>
        <dbReference type="EMBL" id="RZC35871.1"/>
    </source>
</evidence>